<sequence length="248" mass="28499">MVKRGQVTVFIVVGIVIFLSVISLFLLRSQIITEELPQEIILTGENIKNYVNSCLEKTAKEAILENGRSGGYFILPDLSTADLYYNVPYYYVFEQDFSPTDEKIEEEMERYIDVFLDLCLDNFQPFEGHTITKGNPTTAVRFSTTKIIVTTDLPVAIELGVLRKDISSFQVEVPADQLYQNIITARKIVETSKKEICLTCFSDLAKENDLFVNILPSFNNTYIYDIKDSNYIINNEQYHLRFAIQYES</sequence>
<evidence type="ECO:0000313" key="3">
    <source>
        <dbReference type="Proteomes" id="UP000178774"/>
    </source>
</evidence>
<evidence type="ECO:0000256" key="1">
    <source>
        <dbReference type="SAM" id="Phobius"/>
    </source>
</evidence>
<gene>
    <name evidence="2" type="ORF">A2822_00285</name>
</gene>
<proteinExistence type="predicted"/>
<organism evidence="2 3">
    <name type="scientific">Candidatus Staskawiczbacteria bacterium RIFCSPHIGHO2_01_FULL_41_41</name>
    <dbReference type="NCBI Taxonomy" id="1802203"/>
    <lineage>
        <taxon>Bacteria</taxon>
        <taxon>Candidatus Staskawicziibacteriota</taxon>
    </lineage>
</organism>
<dbReference type="Proteomes" id="UP000178774">
    <property type="component" value="Unassembled WGS sequence"/>
</dbReference>
<reference evidence="2 3" key="1">
    <citation type="journal article" date="2016" name="Nat. Commun.">
        <title>Thousands of microbial genomes shed light on interconnected biogeochemical processes in an aquifer system.</title>
        <authorList>
            <person name="Anantharaman K."/>
            <person name="Brown C.T."/>
            <person name="Hug L.A."/>
            <person name="Sharon I."/>
            <person name="Castelle C.J."/>
            <person name="Probst A.J."/>
            <person name="Thomas B.C."/>
            <person name="Singh A."/>
            <person name="Wilkins M.J."/>
            <person name="Karaoz U."/>
            <person name="Brodie E.L."/>
            <person name="Williams K.H."/>
            <person name="Hubbard S.S."/>
            <person name="Banfield J.F."/>
        </authorList>
    </citation>
    <scope>NUCLEOTIDE SEQUENCE [LARGE SCALE GENOMIC DNA]</scope>
</reference>
<keyword evidence="1" id="KW-1133">Transmembrane helix</keyword>
<accession>A0A1G2HUI1</accession>
<name>A0A1G2HUI1_9BACT</name>
<evidence type="ECO:0000313" key="2">
    <source>
        <dbReference type="EMBL" id="OGZ66127.1"/>
    </source>
</evidence>
<keyword evidence="1" id="KW-0812">Transmembrane</keyword>
<feature type="transmembrane region" description="Helical" evidence="1">
    <location>
        <begin position="7"/>
        <end position="27"/>
    </location>
</feature>
<dbReference type="EMBL" id="MHOP01000009">
    <property type="protein sequence ID" value="OGZ66127.1"/>
    <property type="molecule type" value="Genomic_DNA"/>
</dbReference>
<keyword evidence="1" id="KW-0472">Membrane</keyword>
<comment type="caution">
    <text evidence="2">The sequence shown here is derived from an EMBL/GenBank/DDBJ whole genome shotgun (WGS) entry which is preliminary data.</text>
</comment>
<protein>
    <submittedName>
        <fullName evidence="2">Uncharacterized protein</fullName>
    </submittedName>
</protein>
<dbReference type="AlphaFoldDB" id="A0A1G2HUI1"/>